<sequence>MKKNSFYFPFHKTKFYIKTYFLSISFLKYIPKENLKKTILLTNNVKALIFFNKETHSLLP</sequence>
<name>E6YL48_9HYPH</name>
<protein>
    <submittedName>
        <fullName evidence="1">Uncharacterized protein</fullName>
    </submittedName>
</protein>
<accession>E6YL48</accession>
<evidence type="ECO:0000313" key="1">
    <source>
        <dbReference type="EMBL" id="CBI77586.1"/>
    </source>
</evidence>
<gene>
    <name evidence="1" type="ORF">BARRO_30167</name>
</gene>
<dbReference type="AlphaFoldDB" id="E6YL48"/>
<organism evidence="1">
    <name type="scientific">Bartonella rochalimae ATCC BAA-1498</name>
    <dbReference type="NCBI Taxonomy" id="685782"/>
    <lineage>
        <taxon>Bacteria</taxon>
        <taxon>Pseudomonadati</taxon>
        <taxon>Pseudomonadota</taxon>
        <taxon>Alphaproteobacteria</taxon>
        <taxon>Hyphomicrobiales</taxon>
        <taxon>Bartonellaceae</taxon>
        <taxon>Bartonella</taxon>
    </lineage>
</organism>
<proteinExistence type="predicted"/>
<dbReference type="EMBL" id="FN645457">
    <property type="protein sequence ID" value="CBI77586.1"/>
    <property type="molecule type" value="Genomic_DNA"/>
</dbReference>
<reference evidence="1" key="1">
    <citation type="journal article" date="2011" name="PLoS Genet.">
        <title>Parallel evolution of a type IV secretion system in radiating lineages of the host-restricted bacterial pathogen Bartonella.</title>
        <authorList>
            <person name="Engel P."/>
            <person name="Salzburger W."/>
            <person name="Liesch M."/>
            <person name="Chang C.C."/>
            <person name="Maruyama S."/>
            <person name="Lanz C."/>
            <person name="Calteau A."/>
            <person name="Lajus A."/>
            <person name="Medigue C."/>
            <person name="Schuster S.C."/>
            <person name="Dehio C."/>
        </authorList>
    </citation>
    <scope>NUCLEOTIDE SEQUENCE</scope>
    <source>
        <strain evidence="1">ATCC BAA-1498</strain>
    </source>
</reference>